<dbReference type="NCBIfam" id="TIGR00092">
    <property type="entry name" value="redox-regulated ATPase YchF"/>
    <property type="match status" value="1"/>
</dbReference>
<dbReference type="OrthoDB" id="424823at2759"/>
<evidence type="ECO:0000256" key="4">
    <source>
        <dbReference type="ARBA" id="ARBA00022840"/>
    </source>
</evidence>
<sequence>MASSSTWIACRSRCISNAATAAALQQVRHFNKSCGLVGYPNVGKSTTFNAIIGAQLAEAANFPFCTIEPNISKASVPDPLLDELARVEGSARKVPGQLEVRDIAGLVKGASEGQGMGNSFLANIRHVHCIIQVVRCFSDSKIAHVDDPVNIDPVSEFEAISDELLIADIEMVTRKMPSLRKRACAEPEAKKMLPLYETWLKGLEEGVPVRNILDTDKLMETFGARVTTVMLTDPLLCVLITAKPILVMANVLPEDVKSGNEHTEALQKHVGEKCPRGVELVVASSILEEETSSLGGDAAFLADYLSSYGLTEPRLPRMMEKVKGLLGVSHYYTLGSEEARAWFIQKGEKAPAAARYVHSDFEKFFLTAKQCRPEEVLKRGGLAGVRDAGLIRNRGKDYVVQEGDVLEFIDRGRH</sequence>
<protein>
    <submittedName>
        <fullName evidence="7">GTP-dependent nucleic acid-binding protein engD, putative</fullName>
    </submittedName>
</protein>
<dbReference type="AlphaFoldDB" id="C5KN95"/>
<keyword evidence="8" id="KW-1185">Reference proteome</keyword>
<dbReference type="PANTHER" id="PTHR23305">
    <property type="entry name" value="OBG GTPASE FAMILY"/>
    <property type="match status" value="1"/>
</dbReference>
<evidence type="ECO:0000256" key="5">
    <source>
        <dbReference type="ARBA" id="ARBA00022842"/>
    </source>
</evidence>
<accession>C5KN95</accession>
<dbReference type="Pfam" id="PF01926">
    <property type="entry name" value="MMR_HSR1"/>
    <property type="match status" value="1"/>
</dbReference>
<dbReference type="InterPro" id="IPR012675">
    <property type="entry name" value="Beta-grasp_dom_sf"/>
</dbReference>
<keyword evidence="5" id="KW-0460">Magnesium</keyword>
<dbReference type="GO" id="GO:0005525">
    <property type="term" value="F:GTP binding"/>
    <property type="evidence" value="ECO:0007669"/>
    <property type="project" value="InterPro"/>
</dbReference>
<dbReference type="GO" id="GO:0046872">
    <property type="term" value="F:metal ion binding"/>
    <property type="evidence" value="ECO:0007669"/>
    <property type="project" value="UniProtKB-KW"/>
</dbReference>
<dbReference type="GeneID" id="9059844"/>
<gene>
    <name evidence="7" type="ORF">Pmar_PMAR005539</name>
</gene>
<dbReference type="RefSeq" id="XP_002782254.1">
    <property type="nucleotide sequence ID" value="XM_002782208.1"/>
</dbReference>
<proteinExistence type="predicted"/>
<evidence type="ECO:0000313" key="7">
    <source>
        <dbReference type="EMBL" id="EER14049.1"/>
    </source>
</evidence>
<dbReference type="InterPro" id="IPR031167">
    <property type="entry name" value="G_OBG"/>
</dbReference>
<comment type="cofactor">
    <cofactor evidence="1">
        <name>Mg(2+)</name>
        <dbReference type="ChEBI" id="CHEBI:18420"/>
    </cofactor>
</comment>
<dbReference type="GO" id="GO:0005737">
    <property type="term" value="C:cytoplasm"/>
    <property type="evidence" value="ECO:0007669"/>
    <property type="project" value="TreeGrafter"/>
</dbReference>
<dbReference type="PIRSF" id="PIRSF006641">
    <property type="entry name" value="CHP00092"/>
    <property type="match status" value="1"/>
</dbReference>
<dbReference type="GO" id="GO:0005524">
    <property type="term" value="F:ATP binding"/>
    <property type="evidence" value="ECO:0007669"/>
    <property type="project" value="UniProtKB-KW"/>
</dbReference>
<dbReference type="InterPro" id="IPR012676">
    <property type="entry name" value="TGS-like"/>
</dbReference>
<organism evidence="8">
    <name type="scientific">Perkinsus marinus (strain ATCC 50983 / TXsc)</name>
    <dbReference type="NCBI Taxonomy" id="423536"/>
    <lineage>
        <taxon>Eukaryota</taxon>
        <taxon>Sar</taxon>
        <taxon>Alveolata</taxon>
        <taxon>Perkinsozoa</taxon>
        <taxon>Perkinsea</taxon>
        <taxon>Perkinsida</taxon>
        <taxon>Perkinsidae</taxon>
        <taxon>Perkinsus</taxon>
    </lineage>
</organism>
<dbReference type="Gene3D" id="3.40.50.300">
    <property type="entry name" value="P-loop containing nucleotide triphosphate hydrolases"/>
    <property type="match status" value="1"/>
</dbReference>
<dbReference type="Gene3D" id="3.10.20.30">
    <property type="match status" value="1"/>
</dbReference>
<dbReference type="EMBL" id="GG674574">
    <property type="protein sequence ID" value="EER14049.1"/>
    <property type="molecule type" value="Genomic_DNA"/>
</dbReference>
<dbReference type="InterPro" id="IPR006073">
    <property type="entry name" value="GTP-bd"/>
</dbReference>
<dbReference type="FunFam" id="3.10.20.30:FF:000029">
    <property type="entry name" value="Obg-like ATPase 1"/>
    <property type="match status" value="1"/>
</dbReference>
<name>C5KN95_PERM5</name>
<reference evidence="7 8" key="1">
    <citation type="submission" date="2008-07" db="EMBL/GenBank/DDBJ databases">
        <authorList>
            <person name="El-Sayed N."/>
            <person name="Caler E."/>
            <person name="Inman J."/>
            <person name="Amedeo P."/>
            <person name="Hass B."/>
            <person name="Wortman J."/>
        </authorList>
    </citation>
    <scope>NUCLEOTIDE SEQUENCE [LARGE SCALE GENOMIC DNA]</scope>
    <source>
        <strain evidence="8">ATCC 50983 / TXsc</strain>
    </source>
</reference>
<dbReference type="InterPro" id="IPR027417">
    <property type="entry name" value="P-loop_NTPase"/>
</dbReference>
<keyword evidence="2" id="KW-0479">Metal-binding</keyword>
<dbReference type="PRINTS" id="PR00326">
    <property type="entry name" value="GTP1OBG"/>
</dbReference>
<dbReference type="InterPro" id="IPR023192">
    <property type="entry name" value="TGS-like_dom_sf"/>
</dbReference>
<evidence type="ECO:0000259" key="6">
    <source>
        <dbReference type="PROSITE" id="PS51710"/>
    </source>
</evidence>
<dbReference type="PROSITE" id="PS51710">
    <property type="entry name" value="G_OBG"/>
    <property type="match status" value="1"/>
</dbReference>
<dbReference type="InterPro" id="IPR004396">
    <property type="entry name" value="ATPase_YchF/OLA1"/>
</dbReference>
<dbReference type="SUPFAM" id="SSF81271">
    <property type="entry name" value="TGS-like"/>
    <property type="match status" value="1"/>
</dbReference>
<evidence type="ECO:0000256" key="2">
    <source>
        <dbReference type="ARBA" id="ARBA00022723"/>
    </source>
</evidence>
<feature type="domain" description="OBG-type G" evidence="6">
    <location>
        <begin position="32"/>
        <end position="303"/>
    </location>
</feature>
<dbReference type="InParanoid" id="C5KN95"/>
<dbReference type="GO" id="GO:0016887">
    <property type="term" value="F:ATP hydrolysis activity"/>
    <property type="evidence" value="ECO:0007669"/>
    <property type="project" value="InterPro"/>
</dbReference>
<dbReference type="PANTHER" id="PTHR23305:SF18">
    <property type="entry name" value="OBG-TYPE G DOMAIN-CONTAINING PROTEIN"/>
    <property type="match status" value="1"/>
</dbReference>
<evidence type="ECO:0000256" key="3">
    <source>
        <dbReference type="ARBA" id="ARBA00022741"/>
    </source>
</evidence>
<dbReference type="SUPFAM" id="SSF52540">
    <property type="entry name" value="P-loop containing nucleoside triphosphate hydrolases"/>
    <property type="match status" value="1"/>
</dbReference>
<evidence type="ECO:0000256" key="1">
    <source>
        <dbReference type="ARBA" id="ARBA00001946"/>
    </source>
</evidence>
<evidence type="ECO:0000313" key="8">
    <source>
        <dbReference type="Proteomes" id="UP000007800"/>
    </source>
</evidence>
<dbReference type="Gene3D" id="1.10.150.300">
    <property type="entry name" value="TGS-like domain"/>
    <property type="match status" value="1"/>
</dbReference>
<keyword evidence="3" id="KW-0547">Nucleotide-binding</keyword>
<keyword evidence="4" id="KW-0067">ATP-binding</keyword>
<dbReference type="OMA" id="FARVNGC"/>
<dbReference type="Pfam" id="PF06071">
    <property type="entry name" value="YchF-GTPase_C"/>
    <property type="match status" value="1"/>
</dbReference>
<dbReference type="InterPro" id="IPR013029">
    <property type="entry name" value="YchF_C"/>
</dbReference>
<dbReference type="Proteomes" id="UP000007800">
    <property type="component" value="Unassembled WGS sequence"/>
</dbReference>